<keyword evidence="3" id="KW-1185">Reference proteome</keyword>
<accession>A0A914VG01</accession>
<organism evidence="3 4">
    <name type="scientific">Plectus sambesii</name>
    <dbReference type="NCBI Taxonomy" id="2011161"/>
    <lineage>
        <taxon>Eukaryota</taxon>
        <taxon>Metazoa</taxon>
        <taxon>Ecdysozoa</taxon>
        <taxon>Nematoda</taxon>
        <taxon>Chromadorea</taxon>
        <taxon>Plectida</taxon>
        <taxon>Plectina</taxon>
        <taxon>Plectoidea</taxon>
        <taxon>Plectidae</taxon>
        <taxon>Plectus</taxon>
    </lineage>
</organism>
<dbReference type="InterPro" id="IPR007284">
    <property type="entry name" value="Ground-like_dom"/>
</dbReference>
<evidence type="ECO:0000313" key="4">
    <source>
        <dbReference type="WBParaSite" id="PSAMB.scaffold1909size26767.g15466.t1"/>
    </source>
</evidence>
<sequence length="178" mass="19143">MAPIHRIAGGLYGLLLAVTTIYGDIDTSGVFRFQPFEFGAPTNLNTTKLPRCPVDPTTGYVCCDKNLKTVIEGTLKELDEAGSGASKGLGYSKCNLHNMANLMQQRAQHMLGVPIEAIISVGKMAEKLHVVGNMQCKLKVGEKTFLLYAAEAFVPTTTTTTTTPHPLREGCGEAKKKA</sequence>
<protein>
    <submittedName>
        <fullName evidence="4">Ground-like domain-containing protein</fullName>
    </submittedName>
</protein>
<feature type="compositionally biased region" description="Basic and acidic residues" evidence="1">
    <location>
        <begin position="166"/>
        <end position="178"/>
    </location>
</feature>
<evidence type="ECO:0000259" key="2">
    <source>
        <dbReference type="Pfam" id="PF04155"/>
    </source>
</evidence>
<proteinExistence type="predicted"/>
<dbReference type="AlphaFoldDB" id="A0A914VG01"/>
<dbReference type="Proteomes" id="UP000887566">
    <property type="component" value="Unplaced"/>
</dbReference>
<dbReference type="WBParaSite" id="PSAMB.scaffold1909size26767.g15466.t1">
    <property type="protein sequence ID" value="PSAMB.scaffold1909size26767.g15466.t1"/>
    <property type="gene ID" value="PSAMB.scaffold1909size26767.g15466"/>
</dbReference>
<dbReference type="PANTHER" id="PTHR31967">
    <property type="entry name" value="GROUNDHOG (HEDGEHOG-LIKE FAMILY)-RELATED"/>
    <property type="match status" value="1"/>
</dbReference>
<evidence type="ECO:0000256" key="1">
    <source>
        <dbReference type="SAM" id="MobiDB-lite"/>
    </source>
</evidence>
<feature type="domain" description="Ground-like" evidence="2">
    <location>
        <begin position="59"/>
        <end position="148"/>
    </location>
</feature>
<reference evidence="4" key="1">
    <citation type="submission" date="2022-11" db="UniProtKB">
        <authorList>
            <consortium name="WormBaseParasite"/>
        </authorList>
    </citation>
    <scope>IDENTIFICATION</scope>
</reference>
<dbReference type="Pfam" id="PF04155">
    <property type="entry name" value="Ground-like"/>
    <property type="match status" value="1"/>
</dbReference>
<feature type="region of interest" description="Disordered" evidence="1">
    <location>
        <begin position="158"/>
        <end position="178"/>
    </location>
</feature>
<evidence type="ECO:0000313" key="3">
    <source>
        <dbReference type="Proteomes" id="UP000887566"/>
    </source>
</evidence>
<name>A0A914VG01_9BILA</name>